<feature type="region of interest" description="Disordered" evidence="1">
    <location>
        <begin position="213"/>
        <end position="299"/>
    </location>
</feature>
<name>A0A101IKD5_9EURY</name>
<accession>A0A101IKD5</accession>
<dbReference type="AlphaFoldDB" id="A0A101IKD5"/>
<reference evidence="4 5" key="2">
    <citation type="journal article" date="2015" name="MBio">
        <title>Genome-Resolved Metagenomic Analysis Reveals Roles for Candidate Phyla and Other Microbial Community Members in Biogeochemical Transformations in Oil Reservoirs.</title>
        <authorList>
            <person name="Hu P."/>
            <person name="Tom L."/>
            <person name="Singh A."/>
            <person name="Thomas B.C."/>
            <person name="Baker B.J."/>
            <person name="Piceno Y.M."/>
            <person name="Andersen G.L."/>
            <person name="Banfield J.F."/>
        </authorList>
    </citation>
    <scope>NUCLEOTIDE SEQUENCE [LARGE SCALE GENOMIC DNA]</scope>
    <source>
        <strain evidence="2">57_489</strain>
    </source>
</reference>
<evidence type="ECO:0000313" key="5">
    <source>
        <dbReference type="Proteomes" id="UP000057043"/>
    </source>
</evidence>
<evidence type="ECO:0000313" key="3">
    <source>
        <dbReference type="EMBL" id="KUK96693.1"/>
    </source>
</evidence>
<proteinExistence type="predicted"/>
<dbReference type="Proteomes" id="UP000057043">
    <property type="component" value="Unassembled WGS sequence"/>
</dbReference>
<sequence>MAGFAREVARRIFASELRDSDLSFRENEDQYAPLYLITPTGARCNRVLLVGTLTEKDNLGDDVEYWRGRVADPTGSIFVYAGQYQPDAAQALSGTEPPAFVAVVGKPSVYETEDGTRLISVRAESIQRVDADTRDRWVLESAARTLDRLEAFKAFLEMGGSDAFSSGDELLKKPPAPEDVADIGKAHLHYSPDLERYRQMVVKALFALKGEISEPRSEAADSKAERRKAGSGRSGTAWDEEAFGGGPEEREEDTGDIEDLEGPFNFDEDEGSGEVGGIEEEEVFFGGRGKAAPKKSRGR</sequence>
<evidence type="ECO:0000256" key="1">
    <source>
        <dbReference type="SAM" id="MobiDB-lite"/>
    </source>
</evidence>
<protein>
    <recommendedName>
        <fullName evidence="6">Nucleic acid binding, OB-fold, tRNA/helicase-type</fullName>
    </recommendedName>
</protein>
<comment type="caution">
    <text evidence="3">The sequence shown here is derived from an EMBL/GenBank/DDBJ whole genome shotgun (WGS) entry which is preliminary data.</text>
</comment>
<evidence type="ECO:0000313" key="2">
    <source>
        <dbReference type="EMBL" id="KUK45005.1"/>
    </source>
</evidence>
<reference evidence="3" key="1">
    <citation type="journal article" date="2015" name="MBio">
        <title>Genome-resolved metagenomic analysis reveals roles for candidate phyla and other microbial community members in biogeochemical transformations in oil reservoirs.</title>
        <authorList>
            <person name="Hu P."/>
            <person name="Tom L."/>
            <person name="Singh A."/>
            <person name="Thomas B.C."/>
            <person name="Baker B.J."/>
            <person name="Piceno Y.M."/>
            <person name="Andersen G.L."/>
            <person name="Banfield J.F."/>
        </authorList>
    </citation>
    <scope>NUCLEOTIDE SEQUENCE [LARGE SCALE GENOMIC DNA]</scope>
    <source>
        <strain evidence="3">56_747</strain>
    </source>
</reference>
<gene>
    <name evidence="2" type="ORF">XD72_0604</name>
    <name evidence="3" type="ORF">XE07_0902</name>
</gene>
<evidence type="ECO:0000313" key="4">
    <source>
        <dbReference type="Proteomes" id="UP000053961"/>
    </source>
</evidence>
<evidence type="ECO:0008006" key="6">
    <source>
        <dbReference type="Google" id="ProtNLM"/>
    </source>
</evidence>
<feature type="compositionally biased region" description="Basic and acidic residues" evidence="1">
    <location>
        <begin position="213"/>
        <end position="228"/>
    </location>
</feature>
<dbReference type="Proteomes" id="UP000053961">
    <property type="component" value="Unassembled WGS sequence"/>
</dbReference>
<feature type="compositionally biased region" description="Acidic residues" evidence="1">
    <location>
        <begin position="249"/>
        <end position="283"/>
    </location>
</feature>
<organism evidence="3 4">
    <name type="scientific">Methanothrix harundinacea</name>
    <dbReference type="NCBI Taxonomy" id="301375"/>
    <lineage>
        <taxon>Archaea</taxon>
        <taxon>Methanobacteriati</taxon>
        <taxon>Methanobacteriota</taxon>
        <taxon>Stenosarchaea group</taxon>
        <taxon>Methanomicrobia</taxon>
        <taxon>Methanotrichales</taxon>
        <taxon>Methanotrichaceae</taxon>
        <taxon>Methanothrix</taxon>
    </lineage>
</organism>
<dbReference type="PATRIC" id="fig|301375.6.peg.2266"/>
<dbReference type="EMBL" id="LGFT01000010">
    <property type="protein sequence ID" value="KUK45005.1"/>
    <property type="molecule type" value="Genomic_DNA"/>
</dbReference>
<dbReference type="EMBL" id="LGHB01000009">
    <property type="protein sequence ID" value="KUK96693.1"/>
    <property type="molecule type" value="Genomic_DNA"/>
</dbReference>